<evidence type="ECO:0000256" key="4">
    <source>
        <dbReference type="ARBA" id="ARBA00020523"/>
    </source>
</evidence>
<evidence type="ECO:0000259" key="18">
    <source>
        <dbReference type="PROSITE" id="PS50022"/>
    </source>
</evidence>
<evidence type="ECO:0000313" key="21">
    <source>
        <dbReference type="EMBL" id="CAH2281688.1"/>
    </source>
</evidence>
<feature type="disulfide bond" evidence="17">
    <location>
        <begin position="1420"/>
        <end position="1438"/>
    </location>
</feature>
<comment type="caution">
    <text evidence="17">Lacks conserved residue(s) required for the propagation of feature annotation.</text>
</comment>
<evidence type="ECO:0000256" key="9">
    <source>
        <dbReference type="ARBA" id="ARBA00022737"/>
    </source>
</evidence>
<dbReference type="SMART" id="SM00192">
    <property type="entry name" value="LDLa"/>
    <property type="match status" value="10"/>
</dbReference>
<feature type="disulfide bond" evidence="17">
    <location>
        <begin position="1472"/>
        <end position="1487"/>
    </location>
</feature>
<feature type="disulfide bond" evidence="17">
    <location>
        <begin position="1508"/>
        <end position="1523"/>
    </location>
</feature>
<keyword evidence="5" id="KW-0964">Secreted</keyword>
<keyword evidence="6" id="KW-0245">EGF-like domain</keyword>
<dbReference type="InterPro" id="IPR001007">
    <property type="entry name" value="VWF_dom"/>
</dbReference>
<feature type="domain" description="VWFD" evidence="20">
    <location>
        <begin position="1012"/>
        <end position="1182"/>
    </location>
</feature>
<evidence type="ECO:0000256" key="16">
    <source>
        <dbReference type="ARBA" id="ARBA00045981"/>
    </source>
</evidence>
<evidence type="ECO:0000256" key="12">
    <source>
        <dbReference type="ARBA" id="ARBA00022989"/>
    </source>
</evidence>
<keyword evidence="11" id="KW-0130">Cell adhesion</keyword>
<dbReference type="PROSITE" id="PS50184">
    <property type="entry name" value="VWFC_2"/>
    <property type="match status" value="1"/>
</dbReference>
<dbReference type="InterPro" id="IPR002919">
    <property type="entry name" value="TIL_dom"/>
</dbReference>
<dbReference type="SMART" id="SM00832">
    <property type="entry name" value="C8"/>
    <property type="match status" value="3"/>
</dbReference>
<dbReference type="SMART" id="SM00231">
    <property type="entry name" value="FA58C"/>
    <property type="match status" value="1"/>
</dbReference>
<dbReference type="SMART" id="SM00215">
    <property type="entry name" value="VWC_out"/>
    <property type="match status" value="5"/>
</dbReference>
<keyword evidence="15" id="KW-0325">Glycoprotein</keyword>
<dbReference type="InterPro" id="IPR036084">
    <property type="entry name" value="Ser_inhib-like_sf"/>
</dbReference>
<feature type="disulfide bond" evidence="17">
    <location>
        <begin position="1606"/>
        <end position="1618"/>
    </location>
</feature>
<evidence type="ECO:0000256" key="7">
    <source>
        <dbReference type="ARBA" id="ARBA00022692"/>
    </source>
</evidence>
<dbReference type="PRINTS" id="PR00261">
    <property type="entry name" value="LDLRECEPTOR"/>
</dbReference>
<dbReference type="SUPFAM" id="SSF57567">
    <property type="entry name" value="Serine protease inhibitors"/>
    <property type="match status" value="4"/>
</dbReference>
<keyword evidence="8" id="KW-0732">Signal</keyword>
<feature type="disulfide bond" evidence="17">
    <location>
        <begin position="1613"/>
        <end position="1631"/>
    </location>
</feature>
<evidence type="ECO:0000256" key="6">
    <source>
        <dbReference type="ARBA" id="ARBA00022536"/>
    </source>
</evidence>
<dbReference type="Gene3D" id="2.20.100.10">
    <property type="entry name" value="Thrombospondin type-1 (TSP1) repeat"/>
    <property type="match status" value="3"/>
</dbReference>
<evidence type="ECO:0000256" key="5">
    <source>
        <dbReference type="ARBA" id="ARBA00022525"/>
    </source>
</evidence>
<dbReference type="SMART" id="SM00214">
    <property type="entry name" value="VWC"/>
    <property type="match status" value="4"/>
</dbReference>
<dbReference type="PANTHER" id="PTHR11339:SF396">
    <property type="entry name" value="SCO-SPONDIN"/>
    <property type="match status" value="1"/>
</dbReference>
<dbReference type="SMART" id="SM00209">
    <property type="entry name" value="TSP1"/>
    <property type="match status" value="3"/>
</dbReference>
<dbReference type="Pfam" id="PF00754">
    <property type="entry name" value="F5_F8_type_C"/>
    <property type="match status" value="2"/>
</dbReference>
<evidence type="ECO:0000313" key="22">
    <source>
        <dbReference type="Proteomes" id="UP001295444"/>
    </source>
</evidence>
<protein>
    <recommendedName>
        <fullName evidence="4">SCO-spondin</fullName>
    </recommendedName>
</protein>
<feature type="domain" description="VWFD" evidence="20">
    <location>
        <begin position="561"/>
        <end position="732"/>
    </location>
</feature>
<comment type="similarity">
    <text evidence="3">Belongs to the thrombospondin family.</text>
</comment>
<feature type="disulfide bond" evidence="17">
    <location>
        <begin position="1536"/>
        <end position="1554"/>
    </location>
</feature>
<dbReference type="Pfam" id="PF23244">
    <property type="entry name" value="VWF"/>
    <property type="match status" value="1"/>
</dbReference>
<dbReference type="Pfam" id="PF00057">
    <property type="entry name" value="Ldl_recept_a"/>
    <property type="match status" value="9"/>
</dbReference>
<dbReference type="EMBL" id="OW240915">
    <property type="protein sequence ID" value="CAH2281688.1"/>
    <property type="molecule type" value="Genomic_DNA"/>
</dbReference>
<dbReference type="FunFam" id="4.10.400.10:FF:000002">
    <property type="entry name" value="Low-density lipoprotein receptor-related protein 1"/>
    <property type="match status" value="1"/>
</dbReference>
<evidence type="ECO:0000256" key="11">
    <source>
        <dbReference type="ARBA" id="ARBA00022889"/>
    </source>
</evidence>
<gene>
    <name evidence="21" type="ORF">PECUL_23A008556</name>
</gene>
<organism evidence="21 22">
    <name type="scientific">Pelobates cultripes</name>
    <name type="common">Western spadefoot toad</name>
    <dbReference type="NCBI Taxonomy" id="61616"/>
    <lineage>
        <taxon>Eukaryota</taxon>
        <taxon>Metazoa</taxon>
        <taxon>Chordata</taxon>
        <taxon>Craniata</taxon>
        <taxon>Vertebrata</taxon>
        <taxon>Euteleostomi</taxon>
        <taxon>Amphibia</taxon>
        <taxon>Batrachia</taxon>
        <taxon>Anura</taxon>
        <taxon>Pelobatoidea</taxon>
        <taxon>Pelobatidae</taxon>
        <taxon>Pelobates</taxon>
    </lineage>
</organism>
<feature type="disulfide bond" evidence="17">
    <location>
        <begin position="1460"/>
        <end position="1478"/>
    </location>
</feature>
<dbReference type="FunFam" id="2.10.25.10:FF:000055">
    <property type="entry name" value="alpha-tectorin isoform X1"/>
    <property type="match status" value="1"/>
</dbReference>
<reference evidence="21" key="1">
    <citation type="submission" date="2022-03" db="EMBL/GenBank/DDBJ databases">
        <authorList>
            <person name="Alioto T."/>
            <person name="Alioto T."/>
            <person name="Gomez Garrido J."/>
        </authorList>
    </citation>
    <scope>NUCLEOTIDE SEQUENCE</scope>
</reference>
<dbReference type="InterPro" id="IPR000421">
    <property type="entry name" value="FA58C"/>
</dbReference>
<feature type="domain" description="F5/8 type C" evidence="18">
    <location>
        <begin position="2161"/>
        <end position="2319"/>
    </location>
</feature>
<dbReference type="GO" id="GO:0007155">
    <property type="term" value="P:cell adhesion"/>
    <property type="evidence" value="ECO:0007669"/>
    <property type="project" value="UniProtKB-KW"/>
</dbReference>
<dbReference type="InterPro" id="IPR002172">
    <property type="entry name" value="LDrepeatLR_classA_rpt"/>
</dbReference>
<feature type="disulfide bond" evidence="17">
    <location>
        <begin position="1695"/>
        <end position="1713"/>
    </location>
</feature>
<dbReference type="GO" id="GO:0005615">
    <property type="term" value="C:extracellular space"/>
    <property type="evidence" value="ECO:0007669"/>
    <property type="project" value="TreeGrafter"/>
</dbReference>
<dbReference type="CDD" id="cd00112">
    <property type="entry name" value="LDLa"/>
    <property type="match status" value="10"/>
</dbReference>
<dbReference type="PROSITE" id="PS50068">
    <property type="entry name" value="LDLRA_2"/>
    <property type="match status" value="10"/>
</dbReference>
<keyword evidence="13" id="KW-0472">Membrane</keyword>
<dbReference type="GO" id="GO:0016192">
    <property type="term" value="P:vesicle-mediated transport"/>
    <property type="evidence" value="ECO:0007669"/>
    <property type="project" value="UniProtKB-ARBA"/>
</dbReference>
<accession>A0AAD1W2L4</accession>
<dbReference type="PROSITE" id="PS01286">
    <property type="entry name" value="FA58C_2"/>
    <property type="match status" value="1"/>
</dbReference>
<dbReference type="PROSITE" id="PS50092">
    <property type="entry name" value="TSP1"/>
    <property type="match status" value="3"/>
</dbReference>
<evidence type="ECO:0000256" key="8">
    <source>
        <dbReference type="ARBA" id="ARBA00022729"/>
    </source>
</evidence>
<dbReference type="PROSITE" id="PS01209">
    <property type="entry name" value="LDLRA_1"/>
    <property type="match status" value="4"/>
</dbReference>
<dbReference type="PROSITE" id="PS50022">
    <property type="entry name" value="FA58C_3"/>
    <property type="match status" value="2"/>
</dbReference>
<keyword evidence="7" id="KW-0812">Transmembrane</keyword>
<dbReference type="InterPro" id="IPR036383">
    <property type="entry name" value="TSP1_rpt_sf"/>
</dbReference>
<dbReference type="PROSITE" id="PS01285">
    <property type="entry name" value="FA58C_1"/>
    <property type="match status" value="2"/>
</dbReference>
<dbReference type="Gene3D" id="2.60.120.260">
    <property type="entry name" value="Galactose-binding domain-like"/>
    <property type="match status" value="2"/>
</dbReference>
<evidence type="ECO:0000256" key="13">
    <source>
        <dbReference type="ARBA" id="ARBA00023136"/>
    </source>
</evidence>
<dbReference type="CDD" id="cd00057">
    <property type="entry name" value="FA58C"/>
    <property type="match status" value="1"/>
</dbReference>
<dbReference type="CDD" id="cd19941">
    <property type="entry name" value="TIL"/>
    <property type="match status" value="5"/>
</dbReference>
<evidence type="ECO:0000256" key="3">
    <source>
        <dbReference type="ARBA" id="ARBA00009456"/>
    </source>
</evidence>
<dbReference type="Pfam" id="PF01826">
    <property type="entry name" value="TIL"/>
    <property type="match status" value="3"/>
</dbReference>
<feature type="disulfide bond" evidence="17">
    <location>
        <begin position="1529"/>
        <end position="1541"/>
    </location>
</feature>
<feature type="disulfide bond" evidence="17">
    <location>
        <begin position="1489"/>
        <end position="1501"/>
    </location>
</feature>
<feature type="domain" description="F5/8 type C" evidence="18">
    <location>
        <begin position="2361"/>
        <end position="2475"/>
    </location>
</feature>
<sequence length="2475" mass="271833">MVPPCRRWCERTIQVTEEEVIHPRQEQLVPCSKVFQYNMGAWQLDQERMRREYGGDAGIAKYYSERGSASMCYIYKLEDTRPTVWNRTVMACCEGWRGEHCTEGEGFLGRCFSSWNCQDIQSPRNITLMSMDECCTHPWGHSWKNITSEFCFSCSYVAPTVQVLPGDDVFPSPLLMKPYFSTALVGASLHQKRLFATCVTWGGFHFRTFDGKHFNFHGGCTYNLASSTDSTWAIQISEDSCVRTGQCPKVLQMIFGLDEVVVNKGTVSVNNVNIPDGKPHLHNGISVLWLGEFVFVESGLGVRVKSDRMANIYVTVTSDLLGQTNGLCGTYNEDPEDDFTEVGGSISGHAAGFGNSWRVRGISMKSRQMCDEAAETGHSCEAPGRDAIRMEAEVVCKKLLSVPFSQCHHKVDPSGFYDTCLYSYCQDSGAKPDRISSICQTFTSYARECAQHKILIDWRKAGFCEKACLAGKLYSDCVSSCPASCAAVGSYEDGQCRDECVSGCECPTGLYLEEGICVKEQDCPCYHRRQRYSPGDTINQRCNQCLCRGGRWLCSQEKCSAECSVVGDSHYITFDRKRFSFHGSCDYVLVQDHIDGKLHITAENEACVNAASESCLKAITITAYKTTAKLRATGELTVNNKEVSSPFLNPDLSVRRVSSSFLLLQTFGAHVLWNLEFPAAYITLQPAFSNKVRGLCGTLNWNQNDDFTTPEGDIETSIPAFANKFKVSPDCPDVEPFTIDPCGTYTQRRDFAEEACAVISSSMFQSCHDVVEWEPFHQLCLYDVCGCAQDKNCLCSSVSAYARQCAQEGVPVSWRNETFCPIQCTGGQVYMECSTPCQKMCADLRMVGSGSCQELDGCVAGCNCPEGLVLDDSGQCVLPAMCQCHHMGKTYQPGSKIHKTCNSCVCVNGMWDCTDTSCPDVAYCPGNMVYKFGSCLQTCETLAQNKTCAESVDGCLCPDGTVLMKDQCIAPEDCPCHHHGRLYHPNETIVKDCNSCVCKNQHWECTDIQCAGLCVATGDPHYITFDGRSFTFLGDCQYVLAREISGLFTVTAENVPCGTSGTTCTKSVVVMIGNTIIHLMRGKEVMVNGVAVRLPKVYSGNGVTLEQTGLFTIVISNLGLSVLWDGGTRVYVKLDPGFQGRVTGLCGNFDGDTENDFMSRQGIIEPTSDLFGNSWRMSLMCPEVHSDDFQHPCTENSHRVTWARKRCGILMHELFLPCHQEVPCQQYYDWCVYDACGCDSGGDCECLCTAIATYAEECNRHGVYIRWRTQDLCPMQCDNGLIYEACGPACPRTCKNPALDPGELCAFRSCVEGCFCPEGKVLHEGGCIEPSECPCYWGGMPFPTGATVTQGCKNCSCTEGWWRCPLEPCLAPSPCEENEFSCSLSERCVPKAWVCDNEDDCGDGSDEICSLTCAPHEHRCANGQCVPLAHRCDGKADCVDHSDEWSCLTPACGCSAHFRCSLGKCLPYLHRCDGHDDCGDFSDERGCICGSEEFQCADGLCVRKEKVCDGEQDCTSGTDELICSGVGTCAPGHWTCSDGLCIGSHRLCDGTADCSDGSDEDKAQCMSSTPPSQTITGNDSTTTILPSGERTAAYISLLHSLSGSPCGRYEFKCGSGECRPRGWLCDNEVDCMDGSDEQHCNRTCDIDQFKCTNSGECVAYGQLCDGIPHCRDQSDESTDNCGSPQIPPCPGHFICSNRMCVNISQVCDGDPDCPQGEDEMDCDKSTLTAAPTRDMSQPVLSCPEYSCTGGRCLRYKQVCNGIPDCGDESEESGWVSSDERDCGFWSPWAAWTDCSHTCGSGTQSRHRVCTNPSTDVLRQCRGEDRQTQQCFKVSCPVNGLWTPWTTWSNCSQDCSGIVIRRRDCVPPQNGGLQCSELPDSSPATMVIDVCQHDGCPVPKTCPAELEHKPCAPCPLTCSDLSIKKICQQNALCVSVSALMMNDGCWCPDGLILDSLNHCVRPEECPCEVDGVTYGPGQPVKVNCQICTCQDGQLKQCQQNPECAVHCGWSAWSPWGECLGPCGVQSIQWSFRSPNNPSKHGNGKQCRGIYRKARRCQTDPCEACSHQGKMHNIGDRWKWGECHVCQCLPNLTVQCSQFCQFANAGCPEGQFLVAETGDSCCYCSQTAPNRTGEFSPHSTSQPTSTPVPDLITYSLPTTENDCYRPLRISSLPDSSFTASSQHAGHPAHAGRLNQIFSGTEFQGWSPQVSEYQAIPSRLPYLQIDLRQPWNLTGIVVQGSGVSNAYVTSFLVQFSIDQRSWHDYKEPDNDNEPKPKIFQGDADGTTPVVRSFEKMIWAQYVRILPQTFQGGIFLRTELLGCGEGTAPAPLSPARWGCQRSQFYCKASGNCIEVTQRCDGRPDCSDAADETGFVRWLESPSSTVHNNPPDAGRLNIVPNILNIVPGWSPLDTDHDPYLQIDFLQPTFISGVIVQGGRQSGGFVTKFRLIYSDDGLTYYNYTGGELGTTMSSEVLVGSP</sequence>
<evidence type="ECO:0000256" key="17">
    <source>
        <dbReference type="PROSITE-ProRule" id="PRU00124"/>
    </source>
</evidence>
<dbReference type="InterPro" id="IPR000884">
    <property type="entry name" value="TSP1_rpt"/>
</dbReference>
<feature type="domain" description="VWFC" evidence="19">
    <location>
        <begin position="2061"/>
        <end position="2123"/>
    </location>
</feature>
<feature type="disulfide bond" evidence="17">
    <location>
        <begin position="1625"/>
        <end position="1640"/>
    </location>
</feature>
<evidence type="ECO:0000256" key="2">
    <source>
        <dbReference type="ARBA" id="ARBA00004239"/>
    </source>
</evidence>
<dbReference type="InterPro" id="IPR014853">
    <property type="entry name" value="VWF/SSPO/ZAN-like_Cys-rich_dom"/>
</dbReference>
<dbReference type="Gene3D" id="2.10.25.10">
    <property type="entry name" value="Laminin"/>
    <property type="match status" value="5"/>
</dbReference>
<evidence type="ECO:0000259" key="20">
    <source>
        <dbReference type="PROSITE" id="PS51233"/>
    </source>
</evidence>
<dbReference type="PANTHER" id="PTHR11339">
    <property type="entry name" value="EXTRACELLULAR MATRIX GLYCOPROTEIN RELATED"/>
    <property type="match status" value="1"/>
</dbReference>
<keyword evidence="9" id="KW-0677">Repeat</keyword>
<dbReference type="SUPFAM" id="SSF57424">
    <property type="entry name" value="LDL receptor-like module"/>
    <property type="match status" value="10"/>
</dbReference>
<keyword evidence="10" id="KW-0106">Calcium</keyword>
<comment type="subcellular location">
    <subcellularLocation>
        <location evidence="1">Membrane</location>
        <topology evidence="1">Single-pass membrane protein</topology>
    </subcellularLocation>
    <subcellularLocation>
        <location evidence="2">Secreted</location>
        <location evidence="2">Extracellular space</location>
    </subcellularLocation>
</comment>
<dbReference type="GO" id="GO:0031012">
    <property type="term" value="C:extracellular matrix"/>
    <property type="evidence" value="ECO:0007669"/>
    <property type="project" value="TreeGrafter"/>
</dbReference>
<dbReference type="InterPro" id="IPR036055">
    <property type="entry name" value="LDL_receptor-like_sf"/>
</dbReference>
<dbReference type="SUPFAM" id="SSF49785">
    <property type="entry name" value="Galactose-binding domain-like"/>
    <property type="match status" value="2"/>
</dbReference>
<evidence type="ECO:0000256" key="14">
    <source>
        <dbReference type="ARBA" id="ARBA00023157"/>
    </source>
</evidence>
<dbReference type="InterPro" id="IPR023415">
    <property type="entry name" value="LDLR_class-A_CS"/>
</dbReference>
<dbReference type="Pfam" id="PF08742">
    <property type="entry name" value="C8"/>
    <property type="match status" value="3"/>
</dbReference>
<dbReference type="InterPro" id="IPR001846">
    <property type="entry name" value="VWF_type-D"/>
</dbReference>
<dbReference type="SUPFAM" id="SSF82895">
    <property type="entry name" value="TSP-1 type 1 repeat"/>
    <property type="match status" value="3"/>
</dbReference>
<feature type="disulfide bond" evidence="17">
    <location>
        <begin position="1496"/>
        <end position="1514"/>
    </location>
</feature>
<keyword evidence="12" id="KW-1133">Transmembrane helix</keyword>
<feature type="disulfide bond" evidence="17">
    <location>
        <begin position="1413"/>
        <end position="1425"/>
    </location>
</feature>
<comment type="function">
    <text evidence="16">Involved in the modulation of neuronal aggregation. May be involved in developmental events during the formation of the central nervous system.</text>
</comment>
<feature type="disulfide bond" evidence="17">
    <location>
        <begin position="1432"/>
        <end position="1447"/>
    </location>
</feature>
<dbReference type="SUPFAM" id="SSF57603">
    <property type="entry name" value="FnI-like domain"/>
    <property type="match status" value="2"/>
</dbReference>
<name>A0AAD1W2L4_PELCU</name>
<dbReference type="Pfam" id="PF00094">
    <property type="entry name" value="VWD"/>
    <property type="match status" value="3"/>
</dbReference>
<evidence type="ECO:0000256" key="15">
    <source>
        <dbReference type="ARBA" id="ARBA00023180"/>
    </source>
</evidence>
<dbReference type="GO" id="GO:0016020">
    <property type="term" value="C:membrane"/>
    <property type="evidence" value="ECO:0007669"/>
    <property type="project" value="UniProtKB-SubCell"/>
</dbReference>
<dbReference type="SMART" id="SM00216">
    <property type="entry name" value="VWD"/>
    <property type="match status" value="3"/>
</dbReference>
<dbReference type="PROSITE" id="PS51233">
    <property type="entry name" value="VWFD"/>
    <property type="match status" value="3"/>
</dbReference>
<feature type="disulfide bond" evidence="17">
    <location>
        <begin position="1747"/>
        <end position="1765"/>
    </location>
</feature>
<keyword evidence="14 17" id="KW-1015">Disulfide bond</keyword>
<evidence type="ECO:0000256" key="1">
    <source>
        <dbReference type="ARBA" id="ARBA00004167"/>
    </source>
</evidence>
<feature type="domain" description="VWFD" evidence="20">
    <location>
        <begin position="196"/>
        <end position="371"/>
    </location>
</feature>
<proteinExistence type="inferred from homology"/>
<dbReference type="InterPro" id="IPR050780">
    <property type="entry name" value="Mucin_vWF_Thrombospondin_sf"/>
</dbReference>
<keyword evidence="22" id="KW-1185">Reference proteome</keyword>
<dbReference type="Proteomes" id="UP001295444">
    <property type="component" value="Chromosome 04"/>
</dbReference>
<dbReference type="FunFam" id="4.10.400.10:FF:000065">
    <property type="entry name" value="Transmembrane protease serine 7"/>
    <property type="match status" value="1"/>
</dbReference>
<dbReference type="InterPro" id="IPR008979">
    <property type="entry name" value="Galactose-bd-like_sf"/>
</dbReference>
<evidence type="ECO:0000256" key="10">
    <source>
        <dbReference type="ARBA" id="ARBA00022837"/>
    </source>
</evidence>
<evidence type="ECO:0000259" key="19">
    <source>
        <dbReference type="PROSITE" id="PS50184"/>
    </source>
</evidence>
<dbReference type="Gene3D" id="4.10.400.10">
    <property type="entry name" value="Low-density Lipoprotein Receptor"/>
    <property type="match status" value="10"/>
</dbReference>
<feature type="disulfide bond" evidence="17">
    <location>
        <begin position="1707"/>
        <end position="1722"/>
    </location>
</feature>